<dbReference type="InterPro" id="IPR013445">
    <property type="entry name" value="CDP_4_6_deHydtase"/>
</dbReference>
<feature type="domain" description="NAD(P)-binding" evidence="1">
    <location>
        <begin position="12"/>
        <end position="321"/>
    </location>
</feature>
<dbReference type="InterPro" id="IPR016040">
    <property type="entry name" value="NAD(P)-bd_dom"/>
</dbReference>
<dbReference type="GO" id="GO:0047733">
    <property type="term" value="F:CDP-glucose 4,6-dehydratase activity"/>
    <property type="evidence" value="ECO:0007669"/>
    <property type="project" value="UniProtKB-EC"/>
</dbReference>
<evidence type="ECO:0000259" key="1">
    <source>
        <dbReference type="Pfam" id="PF16363"/>
    </source>
</evidence>
<accession>A0A6B9G168</accession>
<keyword evidence="2" id="KW-0456">Lyase</keyword>
<dbReference type="Pfam" id="PF16363">
    <property type="entry name" value="GDP_Man_Dehyd"/>
    <property type="match status" value="1"/>
</dbReference>
<evidence type="ECO:0000313" key="2">
    <source>
        <dbReference type="EMBL" id="QGY05968.1"/>
    </source>
</evidence>
<dbReference type="OrthoDB" id="9801785at2"/>
<gene>
    <name evidence="2" type="primary">rfbG</name>
    <name evidence="2" type="ORF">MMSR116_01450</name>
</gene>
<dbReference type="EC" id="4.2.1.45" evidence="2"/>
<dbReference type="NCBIfam" id="TIGR02622">
    <property type="entry name" value="CDP_4_6_dhtase"/>
    <property type="match status" value="1"/>
</dbReference>
<protein>
    <submittedName>
        <fullName evidence="2">CDP-glucose 4,6-dehydratase</fullName>
        <ecNumber evidence="2">4.2.1.45</ecNumber>
    </submittedName>
</protein>
<dbReference type="AlphaFoldDB" id="A0A6B9G168"/>
<dbReference type="Gene3D" id="3.40.50.720">
    <property type="entry name" value="NAD(P)-binding Rossmann-like Domain"/>
    <property type="match status" value="1"/>
</dbReference>
<dbReference type="Gene3D" id="3.90.25.10">
    <property type="entry name" value="UDP-galactose 4-epimerase, domain 1"/>
    <property type="match status" value="1"/>
</dbReference>
<organism evidence="2 3">
    <name type="scientific">Methylobacterium mesophilicum SR1.6/6</name>
    <dbReference type="NCBI Taxonomy" id="908290"/>
    <lineage>
        <taxon>Bacteria</taxon>
        <taxon>Pseudomonadati</taxon>
        <taxon>Pseudomonadota</taxon>
        <taxon>Alphaproteobacteria</taxon>
        <taxon>Hyphomicrobiales</taxon>
        <taxon>Methylobacteriaceae</taxon>
        <taxon>Methylobacterium</taxon>
    </lineage>
</organism>
<dbReference type="PANTHER" id="PTHR43000">
    <property type="entry name" value="DTDP-D-GLUCOSE 4,6-DEHYDRATASE-RELATED"/>
    <property type="match status" value="1"/>
</dbReference>
<dbReference type="KEGG" id="mmes:MMSR116_01450"/>
<evidence type="ECO:0000313" key="3">
    <source>
        <dbReference type="Proteomes" id="UP000012488"/>
    </source>
</evidence>
<reference evidence="2 3" key="2">
    <citation type="journal article" date="2013" name="Genome Announc.">
        <title>Draft Genome Sequence of Methylobacterium mesophilicum Strain SR1.6/6, Isolated from Citrus sinensis.</title>
        <authorList>
            <person name="Marinho Almeida D."/>
            <person name="Dini-Andreote F."/>
            <person name="Camargo Neves A.A."/>
            <person name="Juca Ramos R.T."/>
            <person name="Andreote F.D."/>
            <person name="Carneiro A.R."/>
            <person name="Oliveira de Souza Lima A."/>
            <person name="Caracciolo Gomes de Sa P.H."/>
            <person name="Ribeiro Barbosa M.S."/>
            <person name="Araujo W.L."/>
            <person name="Silva A."/>
        </authorList>
    </citation>
    <scope>NUCLEOTIDE SEQUENCE [LARGE SCALE GENOMIC DNA]</scope>
    <source>
        <strain evidence="2 3">SR1.6/6</strain>
    </source>
</reference>
<dbReference type="InterPro" id="IPR036291">
    <property type="entry name" value="NAD(P)-bd_dom_sf"/>
</dbReference>
<dbReference type="EMBL" id="CP043538">
    <property type="protein sequence ID" value="QGY05968.1"/>
    <property type="molecule type" value="Genomic_DNA"/>
</dbReference>
<name>A0A6B9G168_9HYPH</name>
<sequence length="373" mass="40405">MMIGSYSGIRVLVTGHTGFKGAWLASWLLADGAEVMGLALAPEPGRPNLFEALDLASRMGCVMADIRDPQVVQDAVAAFRPQIVFHLAAQALVRRSYADPLGTFAVNVMGTAHVLEAARSVESVRAFVCVTSDKCYENREWVWGYRENDPLGGKDPYSASKAAAEIVAASYRQALAPGRLRIATARGGNVIGGGDWSQDRLVPDLVRAIETGEPLVLRNPGAIRPWQHVLELVRGYLMLGDRLLAGDDGAAGAWNFGPARESEVAVGRLVEEALGVWGKERTDLRVQPSELAEAGILKLDTAKADARLGWRPMLGFSDSVRLTMDWYRRHSAGAVRARDLVDEQISAYRRLCKPGPDASGDRGLNSSTQAWAL</sequence>
<reference evidence="2 3" key="1">
    <citation type="journal article" date="2012" name="Genet. Mol. Biol.">
        <title>Analysis of 16S rRNA and mxaF genes revealing insights into Methylobacterium niche-specific plant association.</title>
        <authorList>
            <person name="Dourado M.N."/>
            <person name="Andreote F.D."/>
            <person name="Dini-Andreote F."/>
            <person name="Conti R."/>
            <person name="Araujo J.M."/>
            <person name="Araujo W.L."/>
        </authorList>
    </citation>
    <scope>NUCLEOTIDE SEQUENCE [LARGE SCALE GENOMIC DNA]</scope>
    <source>
        <strain evidence="2 3">SR1.6/6</strain>
    </source>
</reference>
<proteinExistence type="predicted"/>
<dbReference type="Proteomes" id="UP000012488">
    <property type="component" value="Chromosome"/>
</dbReference>
<dbReference type="SUPFAM" id="SSF51735">
    <property type="entry name" value="NAD(P)-binding Rossmann-fold domains"/>
    <property type="match status" value="1"/>
</dbReference>